<dbReference type="PANTHER" id="PTHR47964">
    <property type="entry name" value="ATP-DEPENDENT DNA HELICASE HOMOLOG RECG, CHLOROPLASTIC"/>
    <property type="match status" value="1"/>
</dbReference>
<dbReference type="Pfam" id="PF00271">
    <property type="entry name" value="Helicase_C"/>
    <property type="match status" value="1"/>
</dbReference>
<dbReference type="AlphaFoldDB" id="A0A1M6P8J4"/>
<dbReference type="Gene3D" id="3.40.50.300">
    <property type="entry name" value="P-loop containing nucleotide triphosphate hydrolases"/>
    <property type="match status" value="2"/>
</dbReference>
<evidence type="ECO:0000256" key="1">
    <source>
        <dbReference type="ARBA" id="ARBA00022490"/>
    </source>
</evidence>
<dbReference type="InterPro" id="IPR004576">
    <property type="entry name" value="Mfd"/>
</dbReference>
<dbReference type="InterPro" id="IPR003711">
    <property type="entry name" value="CarD-like/TRCF_RID"/>
</dbReference>
<protein>
    <recommendedName>
        <fullName evidence="9">Transcription-repair-coupling factor</fullName>
        <shortName evidence="9">TRCF</shortName>
        <ecNumber evidence="9">3.6.4.-</ecNumber>
    </recommendedName>
</protein>
<evidence type="ECO:0000256" key="2">
    <source>
        <dbReference type="ARBA" id="ARBA00022741"/>
    </source>
</evidence>
<evidence type="ECO:0000256" key="3">
    <source>
        <dbReference type="ARBA" id="ARBA00022763"/>
    </source>
</evidence>
<evidence type="ECO:0000256" key="8">
    <source>
        <dbReference type="ARBA" id="ARBA00023204"/>
    </source>
</evidence>
<dbReference type="SUPFAM" id="SSF141259">
    <property type="entry name" value="CarD-like"/>
    <property type="match status" value="1"/>
</dbReference>
<keyword evidence="4 9" id="KW-0378">Hydrolase</keyword>
<keyword evidence="3 9" id="KW-0227">DNA damage</keyword>
<dbReference type="InterPro" id="IPR036101">
    <property type="entry name" value="CarD-like/TRCF_RID_sf"/>
</dbReference>
<dbReference type="Pfam" id="PF03461">
    <property type="entry name" value="TRCF"/>
    <property type="match status" value="1"/>
</dbReference>
<dbReference type="InterPro" id="IPR027417">
    <property type="entry name" value="P-loop_NTPase"/>
</dbReference>
<dbReference type="GO" id="GO:0005524">
    <property type="term" value="F:ATP binding"/>
    <property type="evidence" value="ECO:0007669"/>
    <property type="project" value="UniProtKB-UniRule"/>
</dbReference>
<feature type="domain" description="Helicase ATP-binding" evidence="10">
    <location>
        <begin position="573"/>
        <end position="739"/>
    </location>
</feature>
<comment type="similarity">
    <text evidence="9">In the N-terminal section; belongs to the UvrB family.</text>
</comment>
<dbReference type="HAMAP" id="MF_00969">
    <property type="entry name" value="TRCF"/>
    <property type="match status" value="1"/>
</dbReference>
<proteinExistence type="inferred from homology"/>
<dbReference type="PROSITE" id="PS51194">
    <property type="entry name" value="HELICASE_CTER"/>
    <property type="match status" value="1"/>
</dbReference>
<dbReference type="Gene3D" id="3.40.50.11180">
    <property type="match status" value="1"/>
</dbReference>
<keyword evidence="2 9" id="KW-0547">Nucleotide-binding</keyword>
<keyword evidence="1 9" id="KW-0963">Cytoplasm</keyword>
<evidence type="ECO:0000313" key="12">
    <source>
        <dbReference type="EMBL" id="SHK04245.1"/>
    </source>
</evidence>
<dbReference type="InterPro" id="IPR037235">
    <property type="entry name" value="TRCF-like_C_D7"/>
</dbReference>
<comment type="subcellular location">
    <subcellularLocation>
        <location evidence="9">Cytoplasm</location>
    </subcellularLocation>
</comment>
<keyword evidence="6 9" id="KW-0067">ATP-binding</keyword>
<dbReference type="GO" id="GO:0005737">
    <property type="term" value="C:cytoplasm"/>
    <property type="evidence" value="ECO:0007669"/>
    <property type="project" value="UniProtKB-SubCell"/>
</dbReference>
<dbReference type="Gene3D" id="2.40.10.170">
    <property type="match status" value="1"/>
</dbReference>
<dbReference type="SMART" id="SM00487">
    <property type="entry name" value="DEXDc"/>
    <property type="match status" value="1"/>
</dbReference>
<keyword evidence="8 9" id="KW-0234">DNA repair</keyword>
<dbReference type="InterPro" id="IPR014001">
    <property type="entry name" value="Helicase_ATP-bd"/>
</dbReference>
<evidence type="ECO:0000313" key="13">
    <source>
        <dbReference type="Proteomes" id="UP000184387"/>
    </source>
</evidence>
<dbReference type="Gene3D" id="3.30.2060.10">
    <property type="entry name" value="Penicillin-binding protein 1b domain"/>
    <property type="match status" value="1"/>
</dbReference>
<dbReference type="InterPro" id="IPR047112">
    <property type="entry name" value="RecG/Mfd"/>
</dbReference>
<keyword evidence="5 12" id="KW-0347">Helicase</keyword>
<evidence type="ECO:0000256" key="9">
    <source>
        <dbReference type="HAMAP-Rule" id="MF_00969"/>
    </source>
</evidence>
<dbReference type="Gene3D" id="3.90.1150.50">
    <property type="entry name" value="Transcription-repair-coupling factor, D7 domain"/>
    <property type="match status" value="1"/>
</dbReference>
<dbReference type="Proteomes" id="UP000184387">
    <property type="component" value="Unassembled WGS sequence"/>
</dbReference>
<dbReference type="EMBL" id="FQZF01000029">
    <property type="protein sequence ID" value="SHK04245.1"/>
    <property type="molecule type" value="Genomic_DNA"/>
</dbReference>
<dbReference type="SUPFAM" id="SSF143517">
    <property type="entry name" value="TRCF domain-like"/>
    <property type="match status" value="1"/>
</dbReference>
<reference evidence="12 13" key="1">
    <citation type="submission" date="2016-11" db="EMBL/GenBank/DDBJ databases">
        <authorList>
            <person name="Jaros S."/>
            <person name="Januszkiewicz K."/>
            <person name="Wedrychowicz H."/>
        </authorList>
    </citation>
    <scope>NUCLEOTIDE SEQUENCE [LARGE SCALE GENOMIC DNA]</scope>
    <source>
        <strain evidence="12 13">DSM 14916</strain>
    </source>
</reference>
<dbReference type="SUPFAM" id="SSF52540">
    <property type="entry name" value="P-loop containing nucleoside triphosphate hydrolases"/>
    <property type="match status" value="3"/>
</dbReference>
<organism evidence="12 13">
    <name type="scientific">Muricoccus roseus</name>
    <dbReference type="NCBI Taxonomy" id="198092"/>
    <lineage>
        <taxon>Bacteria</taxon>
        <taxon>Pseudomonadati</taxon>
        <taxon>Pseudomonadota</taxon>
        <taxon>Alphaproteobacteria</taxon>
        <taxon>Acetobacterales</taxon>
        <taxon>Roseomonadaceae</taxon>
        <taxon>Muricoccus</taxon>
    </lineage>
</organism>
<dbReference type="PANTHER" id="PTHR47964:SF1">
    <property type="entry name" value="ATP-DEPENDENT DNA HELICASE HOMOLOG RECG, CHLOROPLASTIC"/>
    <property type="match status" value="1"/>
</dbReference>
<evidence type="ECO:0000256" key="4">
    <source>
        <dbReference type="ARBA" id="ARBA00022801"/>
    </source>
</evidence>
<evidence type="ECO:0000256" key="7">
    <source>
        <dbReference type="ARBA" id="ARBA00023125"/>
    </source>
</evidence>
<dbReference type="STRING" id="198092.SAMN02745194_04033"/>
<evidence type="ECO:0000259" key="11">
    <source>
        <dbReference type="PROSITE" id="PS51194"/>
    </source>
</evidence>
<dbReference type="GO" id="GO:0000716">
    <property type="term" value="P:transcription-coupled nucleotide-excision repair, DNA damage recognition"/>
    <property type="evidence" value="ECO:0007669"/>
    <property type="project" value="UniProtKB-UniRule"/>
</dbReference>
<dbReference type="SMART" id="SM00490">
    <property type="entry name" value="HELICc"/>
    <property type="match status" value="1"/>
</dbReference>
<dbReference type="GO" id="GO:0003684">
    <property type="term" value="F:damaged DNA binding"/>
    <property type="evidence" value="ECO:0007669"/>
    <property type="project" value="InterPro"/>
</dbReference>
<dbReference type="SMART" id="SM01058">
    <property type="entry name" value="CarD_TRCF"/>
    <property type="match status" value="1"/>
</dbReference>
<dbReference type="EC" id="3.6.4.-" evidence="9"/>
<dbReference type="GO" id="GO:0006355">
    <property type="term" value="P:regulation of DNA-templated transcription"/>
    <property type="evidence" value="ECO:0007669"/>
    <property type="project" value="UniProtKB-UniRule"/>
</dbReference>
<keyword evidence="13" id="KW-1185">Reference proteome</keyword>
<sequence length="1107" mass="119175">MIRGEQMAGLAAEPEGLLAAGLVEHAAHGGALIHLARSEARAARLAAAAHALAPGLRVLLLPAWDCLPYDRTSPSRAVMGLRMAALHALSARDEGPVLVLASVDAATQRLPRPAAYAELRLEAGQAVEAEALERRLRQLGYVLDDRVDEPGEAALHGMVLDVHPPGEGALPCRIEVEEGRIASIRRYDPLTQRSLEEVGAVTLGPVSEWVLPEDSEEEHSQGVEHALADLLPALTTLFDLLPGAPVVLDPEVEELRAQRAAEVADAFRARFALAAPGEGVHRASEPAKLHLDEAAWKDAMAGREVTALEESPEDEPEGTLPRFRDAREPEDAFLDFLEEATEAGRRVAIAGRGRQRSRALVALIRQRLERDPVPLEGWAALRESPPGTIGLLEGMLEAGFTTADAVVISPNDLRPSAIRHASPERERILRLASTGLQPGDAVIHLDHGLGALRGVESVTAGDVTLDCLKLEYAAGATQLVPIDEMDRLWRYGAEAEGVSLDRLDGEAWPRRRAEVEAQIAETARTLIALAQEAGQREAPVLKARGGAYDRFVARFPYTLTEDQAEAIDAVLADLASGHPMNRLVCGDVGFGKTEVALRAAAVAALAGKQVALLAPTTVLVRQHLTTFRRRFAGLRWRGEPIRIEQLSRLSSATEAKAVKAGLADGGVRIVIGTQALAGKGVRFADLGLVIIDEEQRFGTRQKAMVRGLGEGAHVMAMTATPIPRTLQSALVGLEELSVIATPPGRRQPIRTVHVPLDDAVLQQALAREHRRGGQSFVVCARIEDLPGMGERIRSLLPGLEIIEAHGEMPADQVDTALVRFAEGEGDVLLSTNIVETGLDVPRANTMLVWRADRFGLGQLHQLRGRVGRGRVRGTIILMTDPDDPPSALTLKRLKALEAFDRIGAGFAISARDMDLRGAGDLLGEDQAGHVKLIGLELYQHLLDRALHAARGEAVEEDWMPVLTIGIPAGIPRDYVEDEAARVELHARLAAMQRRGDAAALGEFAEEMADRFGPPPGMAANLLALARLRVRCRRLGIAKLEVGPSAAAASFRGTPPAVEPPLEARGERILLRRNSEDEAALLATATELLKRLTPRRRRAAAKGEREAA</sequence>
<name>A0A1M6P8J4_9PROT</name>
<dbReference type="Pfam" id="PF00270">
    <property type="entry name" value="DEAD"/>
    <property type="match status" value="1"/>
</dbReference>
<dbReference type="SMART" id="SM00982">
    <property type="entry name" value="TRCF"/>
    <property type="match status" value="1"/>
</dbReference>
<evidence type="ECO:0000256" key="6">
    <source>
        <dbReference type="ARBA" id="ARBA00022840"/>
    </source>
</evidence>
<accession>A0A1M6P8J4</accession>
<gene>
    <name evidence="9" type="primary">mfd</name>
    <name evidence="12" type="ORF">SAMN02745194_04033</name>
</gene>
<dbReference type="Pfam" id="PF17757">
    <property type="entry name" value="UvrB_inter"/>
    <property type="match status" value="1"/>
</dbReference>
<dbReference type="Pfam" id="PF02559">
    <property type="entry name" value="CarD_TRCF_RID"/>
    <property type="match status" value="1"/>
</dbReference>
<dbReference type="InterPro" id="IPR011545">
    <property type="entry name" value="DEAD/DEAH_box_helicase_dom"/>
</dbReference>
<dbReference type="InterPro" id="IPR005118">
    <property type="entry name" value="TRCF_C"/>
</dbReference>
<dbReference type="GO" id="GO:0003678">
    <property type="term" value="F:DNA helicase activity"/>
    <property type="evidence" value="ECO:0007669"/>
    <property type="project" value="TreeGrafter"/>
</dbReference>
<dbReference type="InterPro" id="IPR001650">
    <property type="entry name" value="Helicase_C-like"/>
</dbReference>
<comment type="function">
    <text evidence="9">Couples transcription and DNA repair by recognizing RNA polymerase (RNAP) stalled at DNA lesions. Mediates ATP-dependent release of RNAP and its truncated transcript from the DNA, and recruitment of nucleotide excision repair machinery to the damaged site.</text>
</comment>
<dbReference type="GO" id="GO:0016787">
    <property type="term" value="F:hydrolase activity"/>
    <property type="evidence" value="ECO:0007669"/>
    <property type="project" value="UniProtKB-KW"/>
</dbReference>
<feature type="domain" description="Helicase C-terminal" evidence="11">
    <location>
        <begin position="760"/>
        <end position="914"/>
    </location>
</feature>
<dbReference type="InterPro" id="IPR041471">
    <property type="entry name" value="UvrB_inter"/>
</dbReference>
<evidence type="ECO:0000256" key="5">
    <source>
        <dbReference type="ARBA" id="ARBA00022806"/>
    </source>
</evidence>
<keyword evidence="7 9" id="KW-0238">DNA-binding</keyword>
<dbReference type="PROSITE" id="PS51192">
    <property type="entry name" value="HELICASE_ATP_BIND_1"/>
    <property type="match status" value="1"/>
</dbReference>
<evidence type="ECO:0000259" key="10">
    <source>
        <dbReference type="PROSITE" id="PS51192"/>
    </source>
</evidence>
<comment type="similarity">
    <text evidence="9">In the C-terminal section; belongs to the helicase family. RecG subfamily.</text>
</comment>